<sequence>MNAPRPSDDDFMDDDRDLRDLYDKLPRNEPGPGLDARIRSRAHAAAQADQRARAARRRLHPAWAIAATVVLASGLLLLTDLSQQAEPPAVDAELAQPPQLDGLAPAAPPELPPELQAQQRRAAPARPAPQPFSPPADLQFAPQARAPAANRQPPAETSPPPPAATAPAAAPPADPVPQAGSARRAQVESERKLGRADAPHGVATTAEQQIERVRAMLKAGRRDEAAQALDALRRAWPDYRVPADLRHLLPDPARSP</sequence>
<gene>
    <name evidence="3" type="ORF">CAL15_10595</name>
</gene>
<keyword evidence="2" id="KW-0812">Transmembrane</keyword>
<organism evidence="3 4">
    <name type="scientific">Bordetella genomosp. 13</name>
    <dbReference type="NCBI Taxonomy" id="463040"/>
    <lineage>
        <taxon>Bacteria</taxon>
        <taxon>Pseudomonadati</taxon>
        <taxon>Pseudomonadota</taxon>
        <taxon>Betaproteobacteria</taxon>
        <taxon>Burkholderiales</taxon>
        <taxon>Alcaligenaceae</taxon>
        <taxon>Bordetella</taxon>
    </lineage>
</organism>
<feature type="region of interest" description="Disordered" evidence="1">
    <location>
        <begin position="86"/>
        <end position="207"/>
    </location>
</feature>
<protein>
    <submittedName>
        <fullName evidence="3">Uncharacterized protein</fullName>
    </submittedName>
</protein>
<dbReference type="Proteomes" id="UP000194161">
    <property type="component" value="Chromosome"/>
</dbReference>
<keyword evidence="4" id="KW-1185">Reference proteome</keyword>
<dbReference type="STRING" id="463040.CAL15_10595"/>
<proteinExistence type="predicted"/>
<reference evidence="3 4" key="1">
    <citation type="submission" date="2017-05" db="EMBL/GenBank/DDBJ databases">
        <title>Complete and WGS of Bordetella genogroups.</title>
        <authorList>
            <person name="Spilker T."/>
            <person name="LiPuma J."/>
        </authorList>
    </citation>
    <scope>NUCLEOTIDE SEQUENCE [LARGE SCALE GENOMIC DNA]</scope>
    <source>
        <strain evidence="3 4">AU7206</strain>
    </source>
</reference>
<dbReference type="KEGG" id="bgm:CAL15_10595"/>
<evidence type="ECO:0000313" key="3">
    <source>
        <dbReference type="EMBL" id="ARP94796.1"/>
    </source>
</evidence>
<keyword evidence="2" id="KW-0472">Membrane</keyword>
<evidence type="ECO:0000256" key="2">
    <source>
        <dbReference type="SAM" id="Phobius"/>
    </source>
</evidence>
<keyword evidence="2" id="KW-1133">Transmembrane helix</keyword>
<dbReference type="AlphaFoldDB" id="A0A1W6ZBM7"/>
<accession>A0A1W6ZBM7</accession>
<feature type="compositionally biased region" description="Basic and acidic residues" evidence="1">
    <location>
        <begin position="16"/>
        <end position="27"/>
    </location>
</feature>
<feature type="transmembrane region" description="Helical" evidence="2">
    <location>
        <begin position="59"/>
        <end position="78"/>
    </location>
</feature>
<name>A0A1W6ZBM7_9BORD</name>
<evidence type="ECO:0000256" key="1">
    <source>
        <dbReference type="SAM" id="MobiDB-lite"/>
    </source>
</evidence>
<feature type="compositionally biased region" description="Low complexity" evidence="1">
    <location>
        <begin position="141"/>
        <end position="155"/>
    </location>
</feature>
<dbReference type="OrthoDB" id="5954551at2"/>
<feature type="compositionally biased region" description="Low complexity" evidence="1">
    <location>
        <begin position="113"/>
        <end position="125"/>
    </location>
</feature>
<feature type="region of interest" description="Disordered" evidence="1">
    <location>
        <begin position="1"/>
        <end position="57"/>
    </location>
</feature>
<dbReference type="EMBL" id="CP021111">
    <property type="protein sequence ID" value="ARP94796.1"/>
    <property type="molecule type" value="Genomic_DNA"/>
</dbReference>
<evidence type="ECO:0000313" key="4">
    <source>
        <dbReference type="Proteomes" id="UP000194161"/>
    </source>
</evidence>
<feature type="compositionally biased region" description="Basic and acidic residues" evidence="1">
    <location>
        <begin position="185"/>
        <end position="198"/>
    </location>
</feature>
<dbReference type="RefSeq" id="WP_086078561.1">
    <property type="nucleotide sequence ID" value="NZ_CP021111.1"/>
</dbReference>
<feature type="compositionally biased region" description="Pro residues" evidence="1">
    <location>
        <begin position="156"/>
        <end position="175"/>
    </location>
</feature>